<evidence type="ECO:0000313" key="3">
    <source>
        <dbReference type="Proteomes" id="UP001174839"/>
    </source>
</evidence>
<feature type="signal peptide" evidence="1">
    <location>
        <begin position="1"/>
        <end position="20"/>
    </location>
</feature>
<reference evidence="2" key="1">
    <citation type="submission" date="2023-06" db="EMBL/GenBank/DDBJ databases">
        <title>Robiginitalea aurantiacus sp. nov. and Algoriphagus sediminis sp. nov., isolated from coastal sediment.</title>
        <authorList>
            <person name="Zhou Z.Y."/>
            <person name="An J."/>
            <person name="Jia Y.W."/>
            <person name="Du Z.J."/>
        </authorList>
    </citation>
    <scope>NUCLEOTIDE SEQUENCE</scope>
    <source>
        <strain evidence="2">M39</strain>
    </source>
</reference>
<protein>
    <submittedName>
        <fullName evidence="2">DNA topoisomerase IV</fullName>
    </submittedName>
</protein>
<evidence type="ECO:0000313" key="2">
    <source>
        <dbReference type="EMBL" id="MDM9631817.1"/>
    </source>
</evidence>
<sequence length="123" mass="13875">MKAFLPLLLIVLISSCQEPARDCEQFHTGTFRFTAMVGDTEETTLFTRTGDLEISQFKGMTDSASVRWINPCEYIVTNLNPDSREDEKSIHMKILSTTDTSYTFEYKLVGSPQGSRGTAYKTD</sequence>
<feature type="chain" id="PRO_5047413484" evidence="1">
    <location>
        <begin position="21"/>
        <end position="123"/>
    </location>
</feature>
<comment type="caution">
    <text evidence="2">The sequence shown here is derived from an EMBL/GenBank/DDBJ whole genome shotgun (WGS) entry which is preliminary data.</text>
</comment>
<organism evidence="2 3">
    <name type="scientific">Robiginitalea aurantiaca</name>
    <dbReference type="NCBI Taxonomy" id="3056915"/>
    <lineage>
        <taxon>Bacteria</taxon>
        <taxon>Pseudomonadati</taxon>
        <taxon>Bacteroidota</taxon>
        <taxon>Flavobacteriia</taxon>
        <taxon>Flavobacteriales</taxon>
        <taxon>Flavobacteriaceae</taxon>
        <taxon>Robiginitalea</taxon>
    </lineage>
</organism>
<gene>
    <name evidence="2" type="ORF">QU605_10060</name>
</gene>
<evidence type="ECO:0000256" key="1">
    <source>
        <dbReference type="SAM" id="SignalP"/>
    </source>
</evidence>
<dbReference type="Proteomes" id="UP001174839">
    <property type="component" value="Unassembled WGS sequence"/>
</dbReference>
<keyword evidence="3" id="KW-1185">Reference proteome</keyword>
<dbReference type="EMBL" id="JAUDUY010000004">
    <property type="protein sequence ID" value="MDM9631817.1"/>
    <property type="molecule type" value="Genomic_DNA"/>
</dbReference>
<keyword evidence="1" id="KW-0732">Signal</keyword>
<accession>A0ABT7WFW6</accession>
<proteinExistence type="predicted"/>
<name>A0ABT7WFW6_9FLAO</name>
<dbReference type="RefSeq" id="WP_289725181.1">
    <property type="nucleotide sequence ID" value="NZ_JAUDUY010000004.1"/>
</dbReference>
<dbReference type="PROSITE" id="PS51257">
    <property type="entry name" value="PROKAR_LIPOPROTEIN"/>
    <property type="match status" value="1"/>
</dbReference>